<dbReference type="NCBIfam" id="TIGR03696">
    <property type="entry name" value="Rhs_assc_core"/>
    <property type="match status" value="1"/>
</dbReference>
<accession>A0A1C0A717</accession>
<evidence type="ECO:0000313" key="3">
    <source>
        <dbReference type="EMBL" id="OCL26008.1"/>
    </source>
</evidence>
<dbReference type="NCBIfam" id="TIGR01643">
    <property type="entry name" value="YD_repeat_2x"/>
    <property type="match status" value="1"/>
</dbReference>
<dbReference type="Proteomes" id="UP000093514">
    <property type="component" value="Unassembled WGS sequence"/>
</dbReference>
<dbReference type="PANTHER" id="PTHR32305:SF15">
    <property type="entry name" value="PROTEIN RHSA-RELATED"/>
    <property type="match status" value="1"/>
</dbReference>
<keyword evidence="1" id="KW-0677">Repeat</keyword>
<dbReference type="InterPro" id="IPR050708">
    <property type="entry name" value="T6SS_VgrG/RHS"/>
</dbReference>
<protein>
    <recommendedName>
        <fullName evidence="2">Teneurin-like YD-shell domain-containing protein</fullName>
    </recommendedName>
</protein>
<dbReference type="RefSeq" id="WP_068717397.1">
    <property type="nucleotide sequence ID" value="NZ_LWDV01000009.1"/>
</dbReference>
<evidence type="ECO:0000256" key="1">
    <source>
        <dbReference type="ARBA" id="ARBA00022737"/>
    </source>
</evidence>
<reference evidence="4" key="1">
    <citation type="submission" date="2016-07" db="EMBL/GenBank/DDBJ databases">
        <authorList>
            <person name="Florea S."/>
            <person name="Webb J.S."/>
            <person name="Jaromczyk J."/>
            <person name="Schardl C.L."/>
        </authorList>
    </citation>
    <scope>NUCLEOTIDE SEQUENCE [LARGE SCALE GENOMIC DNA]</scope>
    <source>
        <strain evidence="4">Z6</strain>
    </source>
</reference>
<proteinExistence type="predicted"/>
<feature type="domain" description="Teneurin-like YD-shell" evidence="2">
    <location>
        <begin position="420"/>
        <end position="701"/>
    </location>
</feature>
<dbReference type="PANTHER" id="PTHR32305">
    <property type="match status" value="1"/>
</dbReference>
<keyword evidence="4" id="KW-1185">Reference proteome</keyword>
<dbReference type="InterPro" id="IPR056823">
    <property type="entry name" value="TEN-like_YD-shell"/>
</dbReference>
<sequence length="976" mass="111026">MIYEAGISTPTEYRYDPNGNLVKKIMSNGLVTEYEYNSLNQQIKEIKAGNQVTVYNYDGAGKLKTKINPLGIKEEYLYYLNGQLEEVNYYQNQEDEVANESVSYEYDDAGNRVLVEKEDSSIEQVYDQLGRIVSESRSISGKVYSTEYKYDKYGNLIGIKYPESDEYLNYGYDSLNQLKYITGIAGDKDNPAFSYNDNGQVTAMKYDNGVTTSYTYTDVGRPDTIITNRTDIETTTTEELLSLDYEYDGAGNVTRRNNNVYEYDGLNRLVSAQVEGDFYVDNPGDVGHILSDYYGSKGIDVLVNQIEDITLDYDSGSVGVSFGSEVEKISKIELKTTGMANHRISKRTLDIYYSSDNSSYTKLNPDSWEYQQDYKGDITIIIPDRITAKYLKIHSKYDDRNIDFDPVNKGEFTNILKNYIKVYRRETEATLVYDYDDVGNRLSKKLIAGTVEETNYFYYEGTNRLMSNGEYAYVYDEAGNLIKKGNNYSIEDGEVTFTETSGEKIEYWEYEYNLQNRLSKVYKNEELIAEFTYDGDNKRIKIIEHTHDGSVKETNFVHSASGKVIFEDESGDYTSYIFALNKQYAKVNGIVGVSTEITYFHQDNLGSTRVMTDASGKVVMNQDYLPFGGDLTRPNQIEIQNDSGESYKYTGQKQVVSTGLYYYGARYYDPSIGRFITEDSYRGELDNPQSQNVYIYVTQNPLKYVDPTGNTGILAQFITSVGPFATPQSKEAHDEAANALWRGAQKLREAQKQLVSTLVVSNVRAFSFVKNLFTRDTPKVEPEVLEPTENSEPNILPFPTTTGSKNIFNPFPANHDVDMSTPGMEPAPESLTGPNVEGMPYNERSTDDNLMLSKQGAFDGDIFARPDYNLPPNSYIWPSEKAARRAAFRHASIGKHGKIDKFELVDFSIGSRDPWLGNSVKRPIWTSHNGREVAHDMYGHKAENTPPHYNVYIETENGTESHHYFYPSDHDWTKNY</sequence>
<reference evidence="3 4" key="2">
    <citation type="submission" date="2016-08" db="EMBL/GenBank/DDBJ databases">
        <title>Orenia metallireducens sp. nov. strain Z6, a Novel Metal-reducing Firmicute from the Deep Subsurface.</title>
        <authorList>
            <person name="Maxim B.I."/>
            <person name="Kenneth K."/>
            <person name="Flynn T.M."/>
            <person name="Oloughlin E.J."/>
            <person name="Locke R.A."/>
            <person name="Weber J.R."/>
            <person name="Egan S.M."/>
            <person name="Mackie R.I."/>
            <person name="Cann I.K."/>
        </authorList>
    </citation>
    <scope>NUCLEOTIDE SEQUENCE [LARGE SCALE GENOMIC DNA]</scope>
    <source>
        <strain evidence="3 4">Z6</strain>
    </source>
</reference>
<dbReference type="Gene3D" id="2.180.10.10">
    <property type="entry name" value="RHS repeat-associated core"/>
    <property type="match status" value="1"/>
</dbReference>
<name>A0A1C0A717_9FIRM</name>
<comment type="caution">
    <text evidence="3">The sequence shown here is derived from an EMBL/GenBank/DDBJ whole genome shotgun (WGS) entry which is preliminary data.</text>
</comment>
<evidence type="ECO:0000313" key="4">
    <source>
        <dbReference type="Proteomes" id="UP000093514"/>
    </source>
</evidence>
<dbReference type="InterPro" id="IPR006530">
    <property type="entry name" value="YD"/>
</dbReference>
<dbReference type="EMBL" id="LWDV01000009">
    <property type="protein sequence ID" value="OCL26008.1"/>
    <property type="molecule type" value="Genomic_DNA"/>
</dbReference>
<gene>
    <name evidence="3" type="ORF">U472_08250</name>
</gene>
<organism evidence="3 4">
    <name type="scientific">Orenia metallireducens</name>
    <dbReference type="NCBI Taxonomy" id="1413210"/>
    <lineage>
        <taxon>Bacteria</taxon>
        <taxon>Bacillati</taxon>
        <taxon>Bacillota</taxon>
        <taxon>Clostridia</taxon>
        <taxon>Halanaerobiales</taxon>
        <taxon>Halobacteroidaceae</taxon>
        <taxon>Orenia</taxon>
    </lineage>
</organism>
<dbReference type="Pfam" id="PF25023">
    <property type="entry name" value="TEN_YD-shell"/>
    <property type="match status" value="1"/>
</dbReference>
<dbReference type="OrthoDB" id="9815752at2"/>
<evidence type="ECO:0000259" key="2">
    <source>
        <dbReference type="Pfam" id="PF25023"/>
    </source>
</evidence>
<dbReference type="InterPro" id="IPR022385">
    <property type="entry name" value="Rhs_assc_core"/>
</dbReference>
<dbReference type="AlphaFoldDB" id="A0A1C0A717"/>